<evidence type="ECO:0000256" key="6">
    <source>
        <dbReference type="SAM" id="MobiDB-lite"/>
    </source>
</evidence>
<evidence type="ECO:0000256" key="5">
    <source>
        <dbReference type="ARBA" id="ARBA00030146"/>
    </source>
</evidence>
<dbReference type="CDD" id="cd17712">
    <property type="entry name" value="BRCT_PAXIP1_rpt5"/>
    <property type="match status" value="1"/>
</dbReference>
<dbReference type="InterPro" id="IPR036420">
    <property type="entry name" value="BRCT_dom_sf"/>
</dbReference>
<dbReference type="Pfam" id="PF16589">
    <property type="entry name" value="BRCT_2"/>
    <property type="match status" value="1"/>
</dbReference>
<feature type="region of interest" description="Disordered" evidence="6">
    <location>
        <begin position="297"/>
        <end position="368"/>
    </location>
</feature>
<protein>
    <recommendedName>
        <fullName evidence="4">PAX-interacting protein 1</fullName>
    </recommendedName>
    <alternativeName>
        <fullName evidence="5">PAX transactivation activation domain-interacting protein</fullName>
    </alternativeName>
</protein>
<dbReference type="Pfam" id="PF12738">
    <property type="entry name" value="PTCB-BRCT"/>
    <property type="match status" value="1"/>
</dbReference>
<dbReference type="PROSITE" id="PS50172">
    <property type="entry name" value="BRCT"/>
    <property type="match status" value="1"/>
</dbReference>
<dbReference type="SUPFAM" id="SSF52113">
    <property type="entry name" value="BRCT domain"/>
    <property type="match status" value="4"/>
</dbReference>
<proteinExistence type="predicted"/>
<feature type="compositionally biased region" description="Basic residues" evidence="6">
    <location>
        <begin position="507"/>
        <end position="517"/>
    </location>
</feature>
<feature type="compositionally biased region" description="Basic and acidic residues" evidence="6">
    <location>
        <begin position="495"/>
        <end position="506"/>
    </location>
</feature>
<dbReference type="PANTHER" id="PTHR23196">
    <property type="entry name" value="PAX TRANSCRIPTION ACTIVATION DOMAIN INTERACTING PROTEIN"/>
    <property type="match status" value="1"/>
</dbReference>
<name>A0ABP0FYR3_CLALP</name>
<dbReference type="Gene3D" id="3.40.50.10190">
    <property type="entry name" value="BRCT domain"/>
    <property type="match status" value="4"/>
</dbReference>
<dbReference type="EMBL" id="CAWYQH010000098">
    <property type="protein sequence ID" value="CAK8684727.1"/>
    <property type="molecule type" value="Genomic_DNA"/>
</dbReference>
<evidence type="ECO:0000256" key="1">
    <source>
        <dbReference type="ARBA" id="ARBA00004123"/>
    </source>
</evidence>
<accession>A0ABP0FYR3</accession>
<feature type="compositionally biased region" description="Low complexity" evidence="6">
    <location>
        <begin position="394"/>
        <end position="418"/>
    </location>
</feature>
<feature type="domain" description="BRCT" evidence="7">
    <location>
        <begin position="951"/>
        <end position="1027"/>
    </location>
</feature>
<dbReference type="InterPro" id="IPR051579">
    <property type="entry name" value="DDR_Transcriptional_Reg"/>
</dbReference>
<evidence type="ECO:0000256" key="2">
    <source>
        <dbReference type="ARBA" id="ARBA00022763"/>
    </source>
</evidence>
<feature type="compositionally biased region" description="Polar residues" evidence="6">
    <location>
        <begin position="152"/>
        <end position="161"/>
    </location>
</feature>
<feature type="compositionally biased region" description="Polar residues" evidence="6">
    <location>
        <begin position="186"/>
        <end position="210"/>
    </location>
</feature>
<dbReference type="Proteomes" id="UP001642483">
    <property type="component" value="Unassembled WGS sequence"/>
</dbReference>
<keyword evidence="2" id="KW-0227">DNA damage</keyword>
<evidence type="ECO:0000256" key="3">
    <source>
        <dbReference type="ARBA" id="ARBA00023242"/>
    </source>
</evidence>
<keyword evidence="3" id="KW-0539">Nucleus</keyword>
<dbReference type="Pfam" id="PF00533">
    <property type="entry name" value="BRCT"/>
    <property type="match status" value="1"/>
</dbReference>
<dbReference type="CDD" id="cd17711">
    <property type="entry name" value="BRCT_PAXIP1_rpt3"/>
    <property type="match status" value="1"/>
</dbReference>
<feature type="region of interest" description="Disordered" evidence="6">
    <location>
        <begin position="109"/>
        <end position="214"/>
    </location>
</feature>
<keyword evidence="9" id="KW-1185">Reference proteome</keyword>
<evidence type="ECO:0000256" key="4">
    <source>
        <dbReference type="ARBA" id="ARBA00023858"/>
    </source>
</evidence>
<dbReference type="CDD" id="cd18432">
    <property type="entry name" value="BRCT_PAXIP1_rpt6_like"/>
    <property type="match status" value="1"/>
</dbReference>
<gene>
    <name evidence="8" type="ORF">CVLEPA_LOCUS15849</name>
</gene>
<dbReference type="PANTHER" id="PTHR23196:SF1">
    <property type="entry name" value="PAX-INTERACTING PROTEIN 1"/>
    <property type="match status" value="1"/>
</dbReference>
<evidence type="ECO:0000313" key="8">
    <source>
        <dbReference type="EMBL" id="CAK8684727.1"/>
    </source>
</evidence>
<dbReference type="InterPro" id="IPR001357">
    <property type="entry name" value="BRCT_dom"/>
</dbReference>
<feature type="region of interest" description="Disordered" evidence="6">
    <location>
        <begin position="464"/>
        <end position="545"/>
    </location>
</feature>
<feature type="region of interest" description="Disordered" evidence="6">
    <location>
        <begin position="394"/>
        <end position="429"/>
    </location>
</feature>
<feature type="compositionally biased region" description="Polar residues" evidence="6">
    <location>
        <begin position="328"/>
        <end position="347"/>
    </location>
</feature>
<feature type="compositionally biased region" description="Low complexity" evidence="6">
    <location>
        <begin position="527"/>
        <end position="537"/>
    </location>
</feature>
<reference evidence="8 9" key="1">
    <citation type="submission" date="2024-02" db="EMBL/GenBank/DDBJ databases">
        <authorList>
            <person name="Daric V."/>
            <person name="Darras S."/>
        </authorList>
    </citation>
    <scope>NUCLEOTIDE SEQUENCE [LARGE SCALE GENOMIC DNA]</scope>
</reference>
<comment type="caution">
    <text evidence="8">The sequence shown here is derived from an EMBL/GenBank/DDBJ whole genome shotgun (WGS) entry which is preliminary data.</text>
</comment>
<evidence type="ECO:0000313" key="9">
    <source>
        <dbReference type="Proteomes" id="UP001642483"/>
    </source>
</evidence>
<dbReference type="SMART" id="SM00292">
    <property type="entry name" value="BRCT"/>
    <property type="match status" value="4"/>
</dbReference>
<evidence type="ECO:0000259" key="7">
    <source>
        <dbReference type="PROSITE" id="PS50172"/>
    </source>
</evidence>
<dbReference type="Pfam" id="PF16770">
    <property type="entry name" value="RTT107_BRCT_5"/>
    <property type="match status" value="1"/>
</dbReference>
<organism evidence="8 9">
    <name type="scientific">Clavelina lepadiformis</name>
    <name type="common">Light-bulb sea squirt</name>
    <name type="synonym">Ascidia lepadiformis</name>
    <dbReference type="NCBI Taxonomy" id="159417"/>
    <lineage>
        <taxon>Eukaryota</taxon>
        <taxon>Metazoa</taxon>
        <taxon>Chordata</taxon>
        <taxon>Tunicata</taxon>
        <taxon>Ascidiacea</taxon>
        <taxon>Aplousobranchia</taxon>
        <taxon>Clavelinidae</taxon>
        <taxon>Clavelina</taxon>
    </lineage>
</organism>
<comment type="subcellular location">
    <subcellularLocation>
        <location evidence="1">Nucleus</location>
    </subcellularLocation>
</comment>
<feature type="compositionally biased region" description="Low complexity" evidence="6">
    <location>
        <begin position="109"/>
        <end position="126"/>
    </location>
</feature>
<sequence>MDFGSNLGEVPIQTQHQLSAAGHASLQPGTIGQTQQMFPPGEQMQSVPSNAMAAVPFTSPNTIHTQQVRYGSAHNQGNRALPPQATVGPQRFSVPNVPMRSPVMPPYSMMSSNQQSFSMMSSNQQSPMGIMSPGQQQSAMASPGSPYMVTSPRANTTSPRRSSQSSSKKKKSGAGSSQGNRPPHSPHSTVRQVHPMSQFSPNNSAMFSSPQQQQMMMKPRHPTGMEQPAIMQMNPGVKMPPSPGGPRMAGVHSRFPNPSMGPQQPDNFQHMQQQQQLMQLQQQQQMQRMGMMRQNTPMQGQVPQVDPMQQKWPRTSMDPGYSIEHHQGQQMYSPHAQQSPNNSNTPGQIMRPPGQILPPQQTPPHAMQMGGSPNISSGQQPHYSQMMMNRFPGQMNPQQQQQHQQQQMMFQQMSQQQQRSPGVSRFPTSTSLEAAGISGISPIALQQGLLNASQRQMDHPTLIHPSLQGAHFPKVPTSQSAGAVTQKKRTKTRKKTVEGTEEEPKGRGKPRGSKAKKNPAPTPPMTPTSMTGPMTPMQISPNIVPQPQGQYPPQGMMMSHSMPGHVGMVHVPHPSLPQPIQITSMTPPAIPPGPPFVLSSASQVAPTTGTIAPLASTPSLQAVITTTSIPSSNQTFLTPSVDKKVLATKLKPTIVPEIENSGGNIPDPLKYTLKELDTNYTVRDPSESVPQDLFLLGCIFYIFEYEEILNDASAIDLWKKMIEKFGGIVEEKYSTICTHLICVTCTTAMFRQGTADGKRFGTVYWLNDVLHLRTLRVPWLPHHLPTQFSHKSKPAANQTLSYTGFRAKEREVIKIMGFICGAKLTGFLGRTHTGLLCKSANGLKHTKASAWMIPCISIRWLCDLIQHEDANMIDMKLTKYQKLDNTKTGFLLDTTRTHGLLEAWKIPISITQDCIKRAHVKRKLDPVPIGPSLPKRSKTCDTYESLPRVCFTGLSSIIVEELIKKLDILQGNVETNYTRCTHLVSRGVSRTVKFLSCISSCSYVVTPEWIDESFKNKWLLDEGKYLLVDKSAENKFKFSLQETIKRARKAPLFRDCLFCITKRVEPDRKTLKQVVECAGGRVLNKMPQVSVLKQLKAKSAPNNRVFVVSCPDDETLYKTIKKEGLQVHNAEIILTGVLKQEIDTESFRL</sequence>